<comment type="caution">
    <text evidence="1">The sequence shown here is derived from an EMBL/GenBank/DDBJ whole genome shotgun (WGS) entry which is preliminary data.</text>
</comment>
<evidence type="ECO:0000313" key="2">
    <source>
        <dbReference type="Proteomes" id="UP001165186"/>
    </source>
</evidence>
<evidence type="ECO:0000313" key="1">
    <source>
        <dbReference type="EMBL" id="GME27900.1"/>
    </source>
</evidence>
<dbReference type="EMBL" id="BSXG01000042">
    <property type="protein sequence ID" value="GME27900.1"/>
    <property type="molecule type" value="Genomic_DNA"/>
</dbReference>
<gene>
    <name evidence="1" type="primary">g9750</name>
    <name evidence="1" type="ORF">NpPPO83_00009750</name>
</gene>
<reference evidence="1" key="1">
    <citation type="submission" date="2024-09" db="EMBL/GenBank/DDBJ databases">
        <title>Draft Genome Sequences of Neofusicoccum parvum.</title>
        <authorList>
            <person name="Ashida A."/>
            <person name="Camagna M."/>
            <person name="Tanaka A."/>
            <person name="Takemoto D."/>
        </authorList>
    </citation>
    <scope>NUCLEOTIDE SEQUENCE</scope>
    <source>
        <strain evidence="1">PPO83</strain>
    </source>
</reference>
<proteinExistence type="predicted"/>
<dbReference type="Proteomes" id="UP001165186">
    <property type="component" value="Unassembled WGS sequence"/>
</dbReference>
<organism evidence="1 2">
    <name type="scientific">Neofusicoccum parvum</name>
    <dbReference type="NCBI Taxonomy" id="310453"/>
    <lineage>
        <taxon>Eukaryota</taxon>
        <taxon>Fungi</taxon>
        <taxon>Dikarya</taxon>
        <taxon>Ascomycota</taxon>
        <taxon>Pezizomycotina</taxon>
        <taxon>Dothideomycetes</taxon>
        <taxon>Dothideomycetes incertae sedis</taxon>
        <taxon>Botryosphaeriales</taxon>
        <taxon>Botryosphaeriaceae</taxon>
        <taxon>Neofusicoccum</taxon>
    </lineage>
</organism>
<name>A0ACB5S516_9PEZI</name>
<protein>
    <submittedName>
        <fullName evidence="1">Major intrinsic protein</fullName>
    </submittedName>
</protein>
<sequence length="904" mass="96393">MNINKPADNPIVLPGMRVKTSERPPPRRVHGLSWLPTKARNHIIAMIGEFTGTFLFLFFAFAATQVANAAAAFAATKDGSVNKYPNVPVLLYISLAFGFSLAVNVWVFFRISGGLFNPAVTLGLCLIGAVGWIRGFLVIITQIVGAIAAAGIVSCLFPGPLNVRTTLGAETSVVRGLFIEMFLTAQLIFTIFMLAAEKHKGTFLAPVGIGLCLFMTELGGIYFTGGSLNPARSFGPDVILHTFDGYHWIYWVGPALGAILAVALYRLIKTLEYETANPGADFNKGDAEVFHPDEDPHAGRRGPSSSGYDVSHYRNAVDGVSEAEMPKYENEHKERTLSKPIGLTGPSTTIKGLTALPMEKEGWAHGRTLGLETPSDGGLPILNLPYARIQAKTYDQENDIYIFKNIPFAAPPTGENRFAKPQPPLQNDTLSDGSYGPNCVQFLTAIFSGSASSSNSSASGGIGGLLGGLLGGSSGLTTNETALEELFASLFGPSSEDCLFLDVFVPGKAVKAPDTANLPVVHWVYGGAYVLGSKNMNNGTGIVTAGDNSVIFVASNYRVNGFGFLAGSTMETEGTPNAGLHDTHAAFNWTRSYISLLGGNPNQVSAWGESAGAGSLFSLLTAYGGTQDPLFNTAVLLSPALDMEWDRTGTLEQRFQNFSAAAGCAGQGVECLRKAPLEALKAGNQALLTSPYAGRPPYQPATDGSLLPHLPTVSYGTGAHWPNLTALILSHTADEATIFLDRTITTWPAFAAYVRYFWPPPAVAARITTRFRTAHPASPQAALHALIEQSRVTCNVRAAADAFNTSAAVYNLQYAVPPALHGEDIAPTFSQPSRLLPLQGYQTAYQSYLVSLARSEVGDPNEWRERLSLPPTVEWPRVVDVAGGFFGGVLDSLRVQGSSHLSAS</sequence>
<accession>A0ACB5S516</accession>
<keyword evidence="2" id="KW-1185">Reference proteome</keyword>